<dbReference type="AlphaFoldDB" id="A0A2T7BPB8"/>
<keyword evidence="4" id="KW-1185">Reference proteome</keyword>
<dbReference type="CDD" id="cd00093">
    <property type="entry name" value="HTH_XRE"/>
    <property type="match status" value="1"/>
</dbReference>
<reference evidence="3 4" key="1">
    <citation type="submission" date="2018-04" db="EMBL/GenBank/DDBJ databases">
        <title>Chitinophaga fuyangensis sp. nov., isolated from soil in a chemical factory.</title>
        <authorList>
            <person name="Chen K."/>
        </authorList>
    </citation>
    <scope>NUCLEOTIDE SEQUENCE [LARGE SCALE GENOMIC DNA]</scope>
    <source>
        <strain evidence="3 4">LY-1</strain>
    </source>
</reference>
<evidence type="ECO:0000256" key="1">
    <source>
        <dbReference type="SAM" id="MobiDB-lite"/>
    </source>
</evidence>
<dbReference type="GO" id="GO:0003677">
    <property type="term" value="F:DNA binding"/>
    <property type="evidence" value="ECO:0007669"/>
    <property type="project" value="InterPro"/>
</dbReference>
<evidence type="ECO:0000313" key="3">
    <source>
        <dbReference type="EMBL" id="PUZ29527.1"/>
    </source>
</evidence>
<protein>
    <recommendedName>
        <fullName evidence="2">HTH cro/C1-type domain-containing protein</fullName>
    </recommendedName>
</protein>
<dbReference type="SMART" id="SM00530">
    <property type="entry name" value="HTH_XRE"/>
    <property type="match status" value="1"/>
</dbReference>
<feature type="region of interest" description="Disordered" evidence="1">
    <location>
        <begin position="108"/>
        <end position="134"/>
    </location>
</feature>
<proteinExistence type="predicted"/>
<dbReference type="InterPro" id="IPR010982">
    <property type="entry name" value="Lambda_DNA-bd_dom_sf"/>
</dbReference>
<dbReference type="EMBL" id="QCYK01000001">
    <property type="protein sequence ID" value="PUZ29527.1"/>
    <property type="molecule type" value="Genomic_DNA"/>
</dbReference>
<name>A0A2T7BPB8_9BACT</name>
<dbReference type="OrthoDB" id="678731at2"/>
<dbReference type="Pfam" id="PF01381">
    <property type="entry name" value="HTH_3"/>
    <property type="match status" value="1"/>
</dbReference>
<evidence type="ECO:0000259" key="2">
    <source>
        <dbReference type="PROSITE" id="PS50943"/>
    </source>
</evidence>
<dbReference type="SUPFAM" id="SSF47413">
    <property type="entry name" value="lambda repressor-like DNA-binding domains"/>
    <property type="match status" value="1"/>
</dbReference>
<organism evidence="3 4">
    <name type="scientific">Chitinophaga parva</name>
    <dbReference type="NCBI Taxonomy" id="2169414"/>
    <lineage>
        <taxon>Bacteria</taxon>
        <taxon>Pseudomonadati</taxon>
        <taxon>Bacteroidota</taxon>
        <taxon>Chitinophagia</taxon>
        <taxon>Chitinophagales</taxon>
        <taxon>Chitinophagaceae</taxon>
        <taxon>Chitinophaga</taxon>
    </lineage>
</organism>
<accession>A0A2T7BPB8</accession>
<dbReference type="Gene3D" id="1.10.260.40">
    <property type="entry name" value="lambda repressor-like DNA-binding domains"/>
    <property type="match status" value="1"/>
</dbReference>
<gene>
    <name evidence="3" type="ORF">DCC81_08775</name>
</gene>
<comment type="caution">
    <text evidence="3">The sequence shown here is derived from an EMBL/GenBank/DDBJ whole genome shotgun (WGS) entry which is preliminary data.</text>
</comment>
<dbReference type="Proteomes" id="UP000244450">
    <property type="component" value="Unassembled WGS sequence"/>
</dbReference>
<feature type="domain" description="HTH cro/C1-type" evidence="2">
    <location>
        <begin position="26"/>
        <end position="79"/>
    </location>
</feature>
<evidence type="ECO:0000313" key="4">
    <source>
        <dbReference type="Proteomes" id="UP000244450"/>
    </source>
</evidence>
<dbReference type="RefSeq" id="WP_108686164.1">
    <property type="nucleotide sequence ID" value="NZ_QCYK01000001.1"/>
</dbReference>
<dbReference type="InterPro" id="IPR001387">
    <property type="entry name" value="Cro/C1-type_HTH"/>
</dbReference>
<dbReference type="PROSITE" id="PS50943">
    <property type="entry name" value="HTH_CROC1"/>
    <property type="match status" value="1"/>
</dbReference>
<sequence length="134" mass="15417">MTTREAILKDKAYWLAQFQSQVHQLLEHYRIENQLTKTQLAAKLGVSKGYITQILNGEFDHKVSKLVELALAFDKVPFFEYTDPDTYLERMGDAFPDKNVVYQLHPSEPQDLPAAADEGALFNADRKKKKKEDD</sequence>